<dbReference type="InterPro" id="IPR036113">
    <property type="entry name" value="Asp/Glu-ADT_sf_sub_c"/>
</dbReference>
<evidence type="ECO:0000313" key="2">
    <source>
        <dbReference type="Proteomes" id="UP000179115"/>
    </source>
</evidence>
<reference evidence="1 2" key="1">
    <citation type="journal article" date="2016" name="Nat. Commun.">
        <title>Thousands of microbial genomes shed light on interconnected biogeochemical processes in an aquifer system.</title>
        <authorList>
            <person name="Anantharaman K."/>
            <person name="Brown C.T."/>
            <person name="Hug L.A."/>
            <person name="Sharon I."/>
            <person name="Castelle C.J."/>
            <person name="Probst A.J."/>
            <person name="Thomas B.C."/>
            <person name="Singh A."/>
            <person name="Wilkins M.J."/>
            <person name="Karaoz U."/>
            <person name="Brodie E.L."/>
            <person name="Williams K.H."/>
            <person name="Hubbard S.S."/>
            <person name="Banfield J.F."/>
        </authorList>
    </citation>
    <scope>NUCLEOTIDE SEQUENCE [LARGE SCALE GENOMIC DNA]</scope>
</reference>
<name>A0A1F6EE22_9BACT</name>
<organism evidence="1 2">
    <name type="scientific">Candidatus Kaiserbacteria bacterium RIFCSPLOWO2_01_FULL_51_21</name>
    <dbReference type="NCBI Taxonomy" id="1798508"/>
    <lineage>
        <taxon>Bacteria</taxon>
        <taxon>Candidatus Kaiseribacteriota</taxon>
    </lineage>
</organism>
<dbReference type="Pfam" id="PF02686">
    <property type="entry name" value="GatC"/>
    <property type="match status" value="1"/>
</dbReference>
<dbReference type="STRING" id="1798508.A3A35_03390"/>
<dbReference type="GO" id="GO:0006450">
    <property type="term" value="P:regulation of translational fidelity"/>
    <property type="evidence" value="ECO:0007669"/>
    <property type="project" value="InterPro"/>
</dbReference>
<proteinExistence type="predicted"/>
<evidence type="ECO:0008006" key="3">
    <source>
        <dbReference type="Google" id="ProtNLM"/>
    </source>
</evidence>
<sequence length="96" mass="10548">MIDRNTIEKLAGLSRIKISEKESAALAEDLERIVAYVSQVTEASAETPTPIKPMMHNVLREDKEPHAPGIFTEALLTQAPATVRALVKVKKIIAQD</sequence>
<dbReference type="AlphaFoldDB" id="A0A1F6EE22"/>
<gene>
    <name evidence="1" type="ORF">A3A35_03390</name>
</gene>
<evidence type="ECO:0000313" key="1">
    <source>
        <dbReference type="EMBL" id="OGG71462.1"/>
    </source>
</evidence>
<comment type="caution">
    <text evidence="1">The sequence shown here is derived from an EMBL/GenBank/DDBJ whole genome shotgun (WGS) entry which is preliminary data.</text>
</comment>
<protein>
    <recommendedName>
        <fullName evidence="3">Asp/Glu-ADT subunit C</fullName>
    </recommendedName>
</protein>
<dbReference type="SUPFAM" id="SSF141000">
    <property type="entry name" value="Glu-tRNAGln amidotransferase C subunit"/>
    <property type="match status" value="1"/>
</dbReference>
<dbReference type="Proteomes" id="UP000179115">
    <property type="component" value="Unassembled WGS sequence"/>
</dbReference>
<dbReference type="InterPro" id="IPR003837">
    <property type="entry name" value="GatC"/>
</dbReference>
<dbReference type="Gene3D" id="1.10.20.60">
    <property type="entry name" value="Glu-tRNAGln amidotransferase C subunit, N-terminal domain"/>
    <property type="match status" value="1"/>
</dbReference>
<accession>A0A1F6EE22</accession>
<dbReference type="EMBL" id="MFLV01000022">
    <property type="protein sequence ID" value="OGG71462.1"/>
    <property type="molecule type" value="Genomic_DNA"/>
</dbReference>